<keyword evidence="2" id="KW-1185">Reference proteome</keyword>
<reference evidence="1" key="1">
    <citation type="submission" date="2022-11" db="EMBL/GenBank/DDBJ databases">
        <authorList>
            <person name="Hyden B.L."/>
            <person name="Feng K."/>
            <person name="Yates T."/>
            <person name="Jawdy S."/>
            <person name="Smart L.B."/>
            <person name="Muchero W."/>
        </authorList>
    </citation>
    <scope>NUCLEOTIDE SEQUENCE</scope>
    <source>
        <tissue evidence="1">Shoot tip</tissue>
    </source>
</reference>
<protein>
    <submittedName>
        <fullName evidence="1">Uncharacterized protein</fullName>
    </submittedName>
</protein>
<accession>A0A9Q0Q142</accession>
<sequence length="133" mass="15231">MDTLPSPERDQTPSCCWRCLFPLTLTVDAKWARARSNGEESPKRQEKTVKAGLVSFMGELELQLRKEARERHCANKQCRVEGSGTRLHAPEQKSLENVETRRVLWQRHLKKVNEIDSRGHIEEASYKTGPGFG</sequence>
<gene>
    <name evidence="1" type="ORF">OIU79_011362</name>
</gene>
<name>A0A9Q0Q142_SALPP</name>
<reference evidence="1" key="2">
    <citation type="journal article" date="2023" name="Int. J. Mol. Sci.">
        <title>De Novo Assembly and Annotation of 11 Diverse Shrub Willow (Salix) Genomes Reveals Novel Gene Organization in Sex-Linked Regions.</title>
        <authorList>
            <person name="Hyden B."/>
            <person name="Feng K."/>
            <person name="Yates T.B."/>
            <person name="Jawdy S."/>
            <person name="Cereghino C."/>
            <person name="Smart L.B."/>
            <person name="Muchero W."/>
        </authorList>
    </citation>
    <scope>NUCLEOTIDE SEQUENCE</scope>
    <source>
        <tissue evidence="1">Shoot tip</tissue>
    </source>
</reference>
<dbReference type="EMBL" id="JAPFFK010000017">
    <property type="protein sequence ID" value="KAJ6697791.1"/>
    <property type="molecule type" value="Genomic_DNA"/>
</dbReference>
<proteinExistence type="predicted"/>
<evidence type="ECO:0000313" key="1">
    <source>
        <dbReference type="EMBL" id="KAJ6697791.1"/>
    </source>
</evidence>
<comment type="caution">
    <text evidence="1">The sequence shown here is derived from an EMBL/GenBank/DDBJ whole genome shotgun (WGS) entry which is preliminary data.</text>
</comment>
<dbReference type="Proteomes" id="UP001151532">
    <property type="component" value="Chromosome 6"/>
</dbReference>
<dbReference type="AlphaFoldDB" id="A0A9Q0Q142"/>
<evidence type="ECO:0000313" key="2">
    <source>
        <dbReference type="Proteomes" id="UP001151532"/>
    </source>
</evidence>
<organism evidence="1 2">
    <name type="scientific">Salix purpurea</name>
    <name type="common">Purple osier willow</name>
    <dbReference type="NCBI Taxonomy" id="77065"/>
    <lineage>
        <taxon>Eukaryota</taxon>
        <taxon>Viridiplantae</taxon>
        <taxon>Streptophyta</taxon>
        <taxon>Embryophyta</taxon>
        <taxon>Tracheophyta</taxon>
        <taxon>Spermatophyta</taxon>
        <taxon>Magnoliopsida</taxon>
        <taxon>eudicotyledons</taxon>
        <taxon>Gunneridae</taxon>
        <taxon>Pentapetalae</taxon>
        <taxon>rosids</taxon>
        <taxon>fabids</taxon>
        <taxon>Malpighiales</taxon>
        <taxon>Salicaceae</taxon>
        <taxon>Saliceae</taxon>
        <taxon>Salix</taxon>
    </lineage>
</organism>